<comment type="caution">
    <text evidence="1">The sequence shown here is derived from an EMBL/GenBank/DDBJ whole genome shotgun (WGS) entry which is preliminary data.</text>
</comment>
<evidence type="ECO:0000313" key="1">
    <source>
        <dbReference type="EMBL" id="MBM0274982.1"/>
    </source>
</evidence>
<sequence length="50" mass="5773">MVETARRGQPQLEVLELVLQQLDVEQEQQLEQEQLELQEPASWSGKPARS</sequence>
<dbReference type="Proteomes" id="UP000622245">
    <property type="component" value="Unassembled WGS sequence"/>
</dbReference>
<reference evidence="1 2" key="1">
    <citation type="submission" date="2021-01" db="EMBL/GenBank/DDBJ databases">
        <title>Draft genome sequence of Micromonospora sp. strain STR1s_6.</title>
        <authorList>
            <person name="Karlyshev A."/>
            <person name="Jawad R."/>
        </authorList>
    </citation>
    <scope>NUCLEOTIDE SEQUENCE [LARGE SCALE GENOMIC DNA]</scope>
    <source>
        <strain evidence="1 2">STR1S-6</strain>
    </source>
</reference>
<keyword evidence="2" id="KW-1185">Reference proteome</keyword>
<organism evidence="1 2">
    <name type="scientific">Micromonospora tarensis</name>
    <dbReference type="NCBI Taxonomy" id="2806100"/>
    <lineage>
        <taxon>Bacteria</taxon>
        <taxon>Bacillati</taxon>
        <taxon>Actinomycetota</taxon>
        <taxon>Actinomycetes</taxon>
        <taxon>Micromonosporales</taxon>
        <taxon>Micromonosporaceae</taxon>
        <taxon>Micromonospora</taxon>
    </lineage>
</organism>
<name>A0ABS1YC80_9ACTN</name>
<evidence type="ECO:0000313" key="2">
    <source>
        <dbReference type="Proteomes" id="UP000622245"/>
    </source>
</evidence>
<protein>
    <submittedName>
        <fullName evidence="1">Uncharacterized protein</fullName>
    </submittedName>
</protein>
<proteinExistence type="predicted"/>
<gene>
    <name evidence="1" type="ORF">JM949_05695</name>
</gene>
<dbReference type="EMBL" id="JAEVHL010000015">
    <property type="protein sequence ID" value="MBM0274982.1"/>
    <property type="molecule type" value="Genomic_DNA"/>
</dbReference>
<dbReference type="RefSeq" id="WP_203147389.1">
    <property type="nucleotide sequence ID" value="NZ_JAEVHL010000015.1"/>
</dbReference>
<accession>A0ABS1YC80</accession>